<reference evidence="2" key="1">
    <citation type="submission" date="2016-07" db="EMBL/GenBank/DDBJ databases">
        <title>De novo transcriptome assembly of four accessions of the metal hyperaccumulator plant Noccaea caerulescens.</title>
        <authorList>
            <person name="Blande D."/>
            <person name="Halimaa P."/>
            <person name="Tervahauta A.I."/>
            <person name="Aarts M.G."/>
            <person name="Karenlampi S.O."/>
        </authorList>
    </citation>
    <scope>NUCLEOTIDE SEQUENCE</scope>
</reference>
<sequence>MAETPNSISFDDLPTHLILEVLISGRLSAIDLVNIELTSKVFGWNKHGSDFKSLADYAASRLCSLHPVFLGLSSSNQKALVARCEGNWKRVLRFLKSIVESSDMVETPRGKSADANSNGRETRNSK</sequence>
<dbReference type="AlphaFoldDB" id="A0A1J3GMD6"/>
<proteinExistence type="predicted"/>
<protein>
    <recommendedName>
        <fullName evidence="3">F-box protein</fullName>
    </recommendedName>
</protein>
<dbReference type="EMBL" id="GEVL01021040">
    <property type="protein sequence ID" value="JAU56301.1"/>
    <property type="molecule type" value="Transcribed_RNA"/>
</dbReference>
<accession>A0A1J3GMD6</accession>
<gene>
    <name evidence="2" type="ORF">LE_TR19265_c2_g1_i1_g.61688</name>
</gene>
<organism evidence="2">
    <name type="scientific">Noccaea caerulescens</name>
    <name type="common">Alpine penny-cress</name>
    <name type="synonym">Thlaspi caerulescens</name>
    <dbReference type="NCBI Taxonomy" id="107243"/>
    <lineage>
        <taxon>Eukaryota</taxon>
        <taxon>Viridiplantae</taxon>
        <taxon>Streptophyta</taxon>
        <taxon>Embryophyta</taxon>
        <taxon>Tracheophyta</taxon>
        <taxon>Spermatophyta</taxon>
        <taxon>Magnoliopsida</taxon>
        <taxon>eudicotyledons</taxon>
        <taxon>Gunneridae</taxon>
        <taxon>Pentapetalae</taxon>
        <taxon>rosids</taxon>
        <taxon>malvids</taxon>
        <taxon>Brassicales</taxon>
        <taxon>Brassicaceae</taxon>
        <taxon>Coluteocarpeae</taxon>
        <taxon>Noccaea</taxon>
    </lineage>
</organism>
<evidence type="ECO:0000256" key="1">
    <source>
        <dbReference type="SAM" id="MobiDB-lite"/>
    </source>
</evidence>
<evidence type="ECO:0008006" key="3">
    <source>
        <dbReference type="Google" id="ProtNLM"/>
    </source>
</evidence>
<feature type="region of interest" description="Disordered" evidence="1">
    <location>
        <begin position="104"/>
        <end position="126"/>
    </location>
</feature>
<name>A0A1J3GMD6_NOCCA</name>
<evidence type="ECO:0000313" key="2">
    <source>
        <dbReference type="EMBL" id="JAU56301.1"/>
    </source>
</evidence>